<dbReference type="Gene3D" id="3.90.1200.10">
    <property type="match status" value="1"/>
</dbReference>
<protein>
    <submittedName>
        <fullName evidence="3">Aminoglycoside phosphotransferase</fullName>
    </submittedName>
</protein>
<dbReference type="AlphaFoldDB" id="A0A387C4H6"/>
<dbReference type="GO" id="GO:0019202">
    <property type="term" value="F:amino acid kinase activity"/>
    <property type="evidence" value="ECO:0007669"/>
    <property type="project" value="TreeGrafter"/>
</dbReference>
<evidence type="ECO:0000259" key="2">
    <source>
        <dbReference type="Pfam" id="PF01636"/>
    </source>
</evidence>
<name>A0A387C4H6_9MICO</name>
<accession>A0A387C4H6</accession>
<dbReference type="InterPro" id="IPR002575">
    <property type="entry name" value="Aminoglycoside_PTrfase"/>
</dbReference>
<dbReference type="Pfam" id="PF01636">
    <property type="entry name" value="APH"/>
    <property type="match status" value="1"/>
</dbReference>
<dbReference type="InterPro" id="IPR050249">
    <property type="entry name" value="Pseudomonas-type_ThrB"/>
</dbReference>
<dbReference type="KEGG" id="gry:D7I44_16270"/>
<dbReference type="RefSeq" id="WP_120791019.1">
    <property type="nucleotide sequence ID" value="NZ_CP032624.1"/>
</dbReference>
<dbReference type="OrthoDB" id="4691774at2"/>
<sequence length="333" mass="35826">MAEPNATAVKMLWEADSPHEVLESRFGFANPGAASRWVIDALNDNWGIRADACERIVMSGRNALAWVSSESGPLLLKWSVAPERFARLAAVAQLTNGLASRGIPVSALVPALDGEIQLELGGASLGLQRKAPGELLDVDDPEQVFAAGAALARLHESLGSVPADSLPSIEAPTQPLAKRVSDWLASSPGHLPADGRETLQRLIAAAGAEPLPLQLVHGDYRAANILVEGGEISAILDFEEAWLDHRIVELARSSVLLGTLFHDWGPVSGEVRRQYRAGYESVRELTETEAGWWDALVLWISLAMIPAGDDPQGWRDAALAQLARLDESARREP</sequence>
<comment type="similarity">
    <text evidence="1">Belongs to the pseudomonas-type ThrB family.</text>
</comment>
<evidence type="ECO:0000256" key="1">
    <source>
        <dbReference type="ARBA" id="ARBA00038240"/>
    </source>
</evidence>
<evidence type="ECO:0000313" key="4">
    <source>
        <dbReference type="Proteomes" id="UP000275069"/>
    </source>
</evidence>
<dbReference type="SUPFAM" id="SSF56112">
    <property type="entry name" value="Protein kinase-like (PK-like)"/>
    <property type="match status" value="1"/>
</dbReference>
<organism evidence="3 4">
    <name type="scientific">Gryllotalpicola protaetiae</name>
    <dbReference type="NCBI Taxonomy" id="2419771"/>
    <lineage>
        <taxon>Bacteria</taxon>
        <taxon>Bacillati</taxon>
        <taxon>Actinomycetota</taxon>
        <taxon>Actinomycetes</taxon>
        <taxon>Micrococcales</taxon>
        <taxon>Microbacteriaceae</taxon>
        <taxon>Gryllotalpicola</taxon>
    </lineage>
</organism>
<reference evidence="3 4" key="1">
    <citation type="submission" date="2018-09" db="EMBL/GenBank/DDBJ databases">
        <title>Genome sequencing of strain 2DFW10M-5.</title>
        <authorList>
            <person name="Heo J."/>
            <person name="Kim S.-J."/>
            <person name="Kwon S.-W."/>
        </authorList>
    </citation>
    <scope>NUCLEOTIDE SEQUENCE [LARGE SCALE GENOMIC DNA]</scope>
    <source>
        <strain evidence="3 4">2DFW10M-5</strain>
    </source>
</reference>
<keyword evidence="4" id="KW-1185">Reference proteome</keyword>
<gene>
    <name evidence="3" type="ORF">D7I44_16270</name>
</gene>
<dbReference type="InterPro" id="IPR011009">
    <property type="entry name" value="Kinase-like_dom_sf"/>
</dbReference>
<dbReference type="PANTHER" id="PTHR21064:SF6">
    <property type="entry name" value="AMINOGLYCOSIDE PHOSPHOTRANSFERASE DOMAIN-CONTAINING PROTEIN"/>
    <property type="match status" value="1"/>
</dbReference>
<dbReference type="Proteomes" id="UP000275069">
    <property type="component" value="Chromosome"/>
</dbReference>
<proteinExistence type="inferred from homology"/>
<dbReference type="PANTHER" id="PTHR21064">
    <property type="entry name" value="AMINOGLYCOSIDE PHOSPHOTRANSFERASE DOMAIN-CONTAINING PROTEIN-RELATED"/>
    <property type="match status" value="1"/>
</dbReference>
<evidence type="ECO:0000313" key="3">
    <source>
        <dbReference type="EMBL" id="AYG05491.1"/>
    </source>
</evidence>
<dbReference type="EMBL" id="CP032624">
    <property type="protein sequence ID" value="AYG05491.1"/>
    <property type="molecule type" value="Genomic_DNA"/>
</dbReference>
<keyword evidence="3" id="KW-0808">Transferase</keyword>
<feature type="domain" description="Aminoglycoside phosphotransferase" evidence="2">
    <location>
        <begin position="66"/>
        <end position="284"/>
    </location>
</feature>